<gene>
    <name evidence="1" type="ORF">METZ01_LOCUS5774</name>
</gene>
<proteinExistence type="predicted"/>
<feature type="non-terminal residue" evidence="1">
    <location>
        <position position="1"/>
    </location>
</feature>
<name>A0A381NEA6_9ZZZZ</name>
<dbReference type="EMBL" id="UINC01000302">
    <property type="protein sequence ID" value="SUZ52920.1"/>
    <property type="molecule type" value="Genomic_DNA"/>
</dbReference>
<dbReference type="AlphaFoldDB" id="A0A381NEA6"/>
<organism evidence="1">
    <name type="scientific">marine metagenome</name>
    <dbReference type="NCBI Taxonomy" id="408172"/>
    <lineage>
        <taxon>unclassified sequences</taxon>
        <taxon>metagenomes</taxon>
        <taxon>ecological metagenomes</taxon>
    </lineage>
</organism>
<reference evidence="1" key="1">
    <citation type="submission" date="2018-05" db="EMBL/GenBank/DDBJ databases">
        <authorList>
            <person name="Lanie J.A."/>
            <person name="Ng W.-L."/>
            <person name="Kazmierczak K.M."/>
            <person name="Andrzejewski T.M."/>
            <person name="Davidsen T.M."/>
            <person name="Wayne K.J."/>
            <person name="Tettelin H."/>
            <person name="Glass J.I."/>
            <person name="Rusch D."/>
            <person name="Podicherti R."/>
            <person name="Tsui H.-C.T."/>
            <person name="Winkler M.E."/>
        </authorList>
    </citation>
    <scope>NUCLEOTIDE SEQUENCE</scope>
</reference>
<evidence type="ECO:0000313" key="1">
    <source>
        <dbReference type="EMBL" id="SUZ52920.1"/>
    </source>
</evidence>
<sequence length="373" mass="40702">VIFRRLTVWVAVLATCNVSEGLAAQANRIQVDGVRFSGTSAEAVTVPYIIIGAGRRDSMFGGRIDLSGSIQLDVQAIDASLVNIEELTFNYTAGPFDLRIGVGDVSWGLSDVRSPVDAMAPRAVFFDAYNGARLGQPLLGLSAFSEWGDLEAVIFPFPRPPHMGGRLKRTWNGSSVRSGPKWGERPIGGLRIARVLGSTDIALSYVHGGERALWISSDRPGEASVVIPSLRQAGVELQRALGSVVLHTEGSLAKRDGDTEARIVAGAEWYPKPYLTLMVEQGLTSLRRAQTSPLVDDIMLGGQLVTEEIRFSNLAFIDPKSGNRHYFIEARWTPTARTAIEVELITWAGDATQEPELALRQRNVLRASLLRYF</sequence>
<evidence type="ECO:0008006" key="2">
    <source>
        <dbReference type="Google" id="ProtNLM"/>
    </source>
</evidence>
<protein>
    <recommendedName>
        <fullName evidence="2">Porin domain-containing protein</fullName>
    </recommendedName>
</protein>
<accession>A0A381NEA6</accession>